<accession>A0ABW3NDD7</accession>
<keyword evidence="4" id="KW-1003">Cell membrane</keyword>
<gene>
    <name evidence="9" type="ORF">ACFQ19_05350</name>
</gene>
<comment type="similarity">
    <text evidence="2">Belongs to the BCCT transporter (TC 2.A.15) family.</text>
</comment>
<evidence type="ECO:0000313" key="9">
    <source>
        <dbReference type="EMBL" id="MFD1065443.1"/>
    </source>
</evidence>
<dbReference type="Proteomes" id="UP001597041">
    <property type="component" value="Unassembled WGS sequence"/>
</dbReference>
<comment type="caution">
    <text evidence="9">The sequence shown here is derived from an EMBL/GenBank/DDBJ whole genome shotgun (WGS) entry which is preliminary data.</text>
</comment>
<feature type="transmembrane region" description="Helical" evidence="8">
    <location>
        <begin position="481"/>
        <end position="501"/>
    </location>
</feature>
<sequence length="523" mass="57273">MSQKVGNFHYCPRRIIIKQNIVLRVSIIISCCLIVLGLLFRSWLEKVAPMFLSFNANYFGVFYLFAGLIVVGVCGYLAFSKYGNIKLGKDTDKPEFSTFSWISMLFAAGMAIGLVFWATAEPITHYLFPPHGEGATAESADTAIKYTFFHWGLQPWGLYGLIGLGMAYFQFRKGLPARFSSIFYPILKEKIYGPAGNAIDIFVIIISAIGLANSFGLGALQISEGANLLWGFSNTIAVSIVIIIIGTILFMTSAVTGLKRGIKYLSNVNMILALLITLFILFFGPTKHIIDVFITGTGSYLSDFLSMSTSLAPFNSEEQNWISNWTVFYLAWWLSCAPFVGAFISRVSRGRTIKEFVLAVLVVPSLMCFVWFSVFGGAGIHLIHELGNTVLGDIVSSNVTTALFAFLDYFPISSLTSILVMVLSLVFFITQADSGSFVLAMFSSGGSLNPSNKIKLVWGGVLFSYAIILVIAGGLETAKSVLIVFTSPLAVLILLMCYAILKGLINDESELNKEYPAGEKEVS</sequence>
<feature type="transmembrane region" description="Helical" evidence="8">
    <location>
        <begin position="60"/>
        <end position="79"/>
    </location>
</feature>
<evidence type="ECO:0000256" key="3">
    <source>
        <dbReference type="ARBA" id="ARBA00022448"/>
    </source>
</evidence>
<comment type="subcellular location">
    <subcellularLocation>
        <location evidence="1">Cell membrane</location>
        <topology evidence="1">Multi-pass membrane protein</topology>
    </subcellularLocation>
</comment>
<evidence type="ECO:0000256" key="8">
    <source>
        <dbReference type="SAM" id="Phobius"/>
    </source>
</evidence>
<dbReference type="PANTHER" id="PTHR30047">
    <property type="entry name" value="HIGH-AFFINITY CHOLINE TRANSPORT PROTEIN-RELATED"/>
    <property type="match status" value="1"/>
</dbReference>
<feature type="transmembrane region" description="Helical" evidence="8">
    <location>
        <begin position="356"/>
        <end position="383"/>
    </location>
</feature>
<evidence type="ECO:0000256" key="2">
    <source>
        <dbReference type="ARBA" id="ARBA00005658"/>
    </source>
</evidence>
<keyword evidence="10" id="KW-1185">Reference proteome</keyword>
<protein>
    <submittedName>
        <fullName evidence="9">BCCT family transporter</fullName>
    </submittedName>
</protein>
<keyword evidence="5 8" id="KW-0812">Transmembrane</keyword>
<evidence type="ECO:0000256" key="4">
    <source>
        <dbReference type="ARBA" id="ARBA00022475"/>
    </source>
</evidence>
<name>A0ABW3NDD7_9BACI</name>
<proteinExistence type="inferred from homology"/>
<keyword evidence="6 8" id="KW-1133">Transmembrane helix</keyword>
<feature type="transmembrane region" description="Helical" evidence="8">
    <location>
        <begin position="153"/>
        <end position="171"/>
    </location>
</feature>
<feature type="transmembrane region" description="Helical" evidence="8">
    <location>
        <begin position="264"/>
        <end position="283"/>
    </location>
</feature>
<dbReference type="RefSeq" id="WP_379591191.1">
    <property type="nucleotide sequence ID" value="NZ_JBHTKK010000004.1"/>
</dbReference>
<feature type="transmembrane region" description="Helical" evidence="8">
    <location>
        <begin position="99"/>
        <end position="120"/>
    </location>
</feature>
<reference evidence="10" key="1">
    <citation type="journal article" date="2019" name="Int. J. Syst. Evol. Microbiol.">
        <title>The Global Catalogue of Microorganisms (GCM) 10K type strain sequencing project: providing services to taxonomists for standard genome sequencing and annotation.</title>
        <authorList>
            <consortium name="The Broad Institute Genomics Platform"/>
            <consortium name="The Broad Institute Genome Sequencing Center for Infectious Disease"/>
            <person name="Wu L."/>
            <person name="Ma J."/>
        </authorList>
    </citation>
    <scope>NUCLEOTIDE SEQUENCE [LARGE SCALE GENOMIC DNA]</scope>
    <source>
        <strain evidence="10">CCUG 56608</strain>
    </source>
</reference>
<dbReference type="EMBL" id="JBHTKK010000004">
    <property type="protein sequence ID" value="MFD1065443.1"/>
    <property type="molecule type" value="Genomic_DNA"/>
</dbReference>
<feature type="transmembrane region" description="Helical" evidence="8">
    <location>
        <begin position="456"/>
        <end position="475"/>
    </location>
</feature>
<dbReference type="Pfam" id="PF02028">
    <property type="entry name" value="BCCT"/>
    <property type="match status" value="1"/>
</dbReference>
<dbReference type="PANTHER" id="PTHR30047:SF7">
    <property type="entry name" value="HIGH-AFFINITY CHOLINE TRANSPORT PROTEIN"/>
    <property type="match status" value="1"/>
</dbReference>
<feature type="transmembrane region" description="Helical" evidence="8">
    <location>
        <begin position="322"/>
        <end position="344"/>
    </location>
</feature>
<dbReference type="InterPro" id="IPR000060">
    <property type="entry name" value="BCCT_transptr"/>
</dbReference>
<evidence type="ECO:0000313" key="10">
    <source>
        <dbReference type="Proteomes" id="UP001597041"/>
    </source>
</evidence>
<feature type="transmembrane region" description="Helical" evidence="8">
    <location>
        <begin position="191"/>
        <end position="212"/>
    </location>
</feature>
<feature type="transmembrane region" description="Helical" evidence="8">
    <location>
        <begin position="21"/>
        <end position="40"/>
    </location>
</feature>
<evidence type="ECO:0000256" key="1">
    <source>
        <dbReference type="ARBA" id="ARBA00004651"/>
    </source>
</evidence>
<evidence type="ECO:0000256" key="7">
    <source>
        <dbReference type="ARBA" id="ARBA00023136"/>
    </source>
</evidence>
<dbReference type="NCBIfam" id="TIGR00842">
    <property type="entry name" value="bcct"/>
    <property type="match status" value="1"/>
</dbReference>
<evidence type="ECO:0000256" key="5">
    <source>
        <dbReference type="ARBA" id="ARBA00022692"/>
    </source>
</evidence>
<feature type="transmembrane region" description="Helical" evidence="8">
    <location>
        <begin position="232"/>
        <end position="252"/>
    </location>
</feature>
<evidence type="ECO:0000256" key="6">
    <source>
        <dbReference type="ARBA" id="ARBA00022989"/>
    </source>
</evidence>
<keyword evidence="3" id="KW-0813">Transport</keyword>
<keyword evidence="7 8" id="KW-0472">Membrane</keyword>
<organism evidence="9 10">
    <name type="scientific">Oceanobacillus locisalsi</name>
    <dbReference type="NCBI Taxonomy" id="546107"/>
    <lineage>
        <taxon>Bacteria</taxon>
        <taxon>Bacillati</taxon>
        <taxon>Bacillota</taxon>
        <taxon>Bacilli</taxon>
        <taxon>Bacillales</taxon>
        <taxon>Bacillaceae</taxon>
        <taxon>Oceanobacillus</taxon>
    </lineage>
</organism>